<evidence type="ECO:0000313" key="3">
    <source>
        <dbReference type="EMBL" id="JAS81758.1"/>
    </source>
</evidence>
<sequence>GDEERARETVNIFETQIMELNARISELKLEKDYLIKEQEKISHTVDGIRGTLLKIKEEIDCFQKLEQTVLNTTPLSQLILKSQPPLQSKPTLQSQTTLQTQPPLQSQPTLQSQHPLLSQPQLQTQPVQESEILLQLQIIVSDD</sequence>
<organism evidence="3">
    <name type="scientific">Homalodisca liturata</name>
    <dbReference type="NCBI Taxonomy" id="320908"/>
    <lineage>
        <taxon>Eukaryota</taxon>
        <taxon>Metazoa</taxon>
        <taxon>Ecdysozoa</taxon>
        <taxon>Arthropoda</taxon>
        <taxon>Hexapoda</taxon>
        <taxon>Insecta</taxon>
        <taxon>Pterygota</taxon>
        <taxon>Neoptera</taxon>
        <taxon>Paraneoptera</taxon>
        <taxon>Hemiptera</taxon>
        <taxon>Auchenorrhyncha</taxon>
        <taxon>Membracoidea</taxon>
        <taxon>Cicadellidae</taxon>
        <taxon>Cicadellinae</taxon>
        <taxon>Proconiini</taxon>
        <taxon>Homalodisca</taxon>
    </lineage>
</organism>
<dbReference type="AlphaFoldDB" id="A0A1B6I487"/>
<feature type="coiled-coil region" evidence="1">
    <location>
        <begin position="3"/>
        <end position="37"/>
    </location>
</feature>
<accession>A0A1B6I487</accession>
<evidence type="ECO:0000256" key="1">
    <source>
        <dbReference type="SAM" id="Coils"/>
    </source>
</evidence>
<keyword evidence="1" id="KW-0175">Coiled coil</keyword>
<feature type="region of interest" description="Disordered" evidence="2">
    <location>
        <begin position="81"/>
        <end position="122"/>
    </location>
</feature>
<proteinExistence type="predicted"/>
<gene>
    <name evidence="3" type="ORF">g.48102</name>
</gene>
<protein>
    <submittedName>
        <fullName evidence="3">Uncharacterized protein</fullName>
    </submittedName>
</protein>
<feature type="compositionally biased region" description="Low complexity" evidence="2">
    <location>
        <begin position="86"/>
        <end position="122"/>
    </location>
</feature>
<dbReference type="EMBL" id="GECU01025948">
    <property type="protein sequence ID" value="JAS81758.1"/>
    <property type="molecule type" value="Transcribed_RNA"/>
</dbReference>
<evidence type="ECO:0000256" key="2">
    <source>
        <dbReference type="SAM" id="MobiDB-lite"/>
    </source>
</evidence>
<feature type="non-terminal residue" evidence="3">
    <location>
        <position position="1"/>
    </location>
</feature>
<name>A0A1B6I487_9HEMI</name>
<reference evidence="3" key="1">
    <citation type="submission" date="2015-11" db="EMBL/GenBank/DDBJ databases">
        <title>De novo transcriptome assembly of four potential Pierce s Disease insect vectors from Arizona vineyards.</title>
        <authorList>
            <person name="Tassone E.E."/>
        </authorList>
    </citation>
    <scope>NUCLEOTIDE SEQUENCE</scope>
</reference>